<dbReference type="Proteomes" id="UP001220610">
    <property type="component" value="Chromosome"/>
</dbReference>
<name>A0AAJ5WPQ0_9BACT</name>
<dbReference type="EMBL" id="CP119311">
    <property type="protein sequence ID" value="WEK33448.1"/>
    <property type="molecule type" value="Genomic_DNA"/>
</dbReference>
<evidence type="ECO:0000313" key="4">
    <source>
        <dbReference type="EMBL" id="WEK33448.1"/>
    </source>
</evidence>
<gene>
    <name evidence="4" type="ORF">P0Y53_13230</name>
</gene>
<feature type="domain" description="Protein-glutamine gamma-glutamyltransferase-like C-terminal" evidence="3">
    <location>
        <begin position="197"/>
        <end position="264"/>
    </location>
</feature>
<feature type="chain" id="PRO_5042602783" evidence="2">
    <location>
        <begin position="33"/>
        <end position="271"/>
    </location>
</feature>
<keyword evidence="2" id="KW-0732">Signal</keyword>
<evidence type="ECO:0000256" key="1">
    <source>
        <dbReference type="SAM" id="Phobius"/>
    </source>
</evidence>
<feature type="signal peptide" evidence="2">
    <location>
        <begin position="1"/>
        <end position="32"/>
    </location>
</feature>
<evidence type="ECO:0000259" key="3">
    <source>
        <dbReference type="Pfam" id="PF13559"/>
    </source>
</evidence>
<evidence type="ECO:0000256" key="2">
    <source>
        <dbReference type="SAM" id="SignalP"/>
    </source>
</evidence>
<accession>A0AAJ5WPQ0</accession>
<feature type="transmembrane region" description="Helical" evidence="1">
    <location>
        <begin position="127"/>
        <end position="149"/>
    </location>
</feature>
<protein>
    <submittedName>
        <fullName evidence="4">DUF4129 domain-containing protein</fullName>
    </submittedName>
</protein>
<keyword evidence="1" id="KW-1133">Transmembrane helix</keyword>
<proteinExistence type="predicted"/>
<keyword evidence="1" id="KW-0472">Membrane</keyword>
<dbReference type="AlphaFoldDB" id="A0AAJ5WPQ0"/>
<evidence type="ECO:0000313" key="5">
    <source>
        <dbReference type="Proteomes" id="UP001220610"/>
    </source>
</evidence>
<keyword evidence="1" id="KW-0812">Transmembrane</keyword>
<dbReference type="InterPro" id="IPR025403">
    <property type="entry name" value="TgpA-like_C"/>
</dbReference>
<organism evidence="4 5">
    <name type="scientific">Candidatus Pseudobacter hemicellulosilyticus</name>
    <dbReference type="NCBI Taxonomy" id="3121375"/>
    <lineage>
        <taxon>Bacteria</taxon>
        <taxon>Pseudomonadati</taxon>
        <taxon>Bacteroidota</taxon>
        <taxon>Chitinophagia</taxon>
        <taxon>Chitinophagales</taxon>
        <taxon>Chitinophagaceae</taxon>
        <taxon>Pseudobacter</taxon>
    </lineage>
</organism>
<dbReference type="Pfam" id="PF13559">
    <property type="entry name" value="DUF4129"/>
    <property type="match status" value="1"/>
</dbReference>
<reference evidence="4" key="1">
    <citation type="submission" date="2023-03" db="EMBL/GenBank/DDBJ databases">
        <title>Andean soil-derived lignocellulolytic bacterial consortium as a source of novel taxa and putative plastic-active enzymes.</title>
        <authorList>
            <person name="Diaz-Garcia L."/>
            <person name="Chuvochina M."/>
            <person name="Feuerriegel G."/>
            <person name="Bunk B."/>
            <person name="Sproer C."/>
            <person name="Streit W.R."/>
            <person name="Rodriguez L.M."/>
            <person name="Overmann J."/>
            <person name="Jimenez D.J."/>
        </authorList>
    </citation>
    <scope>NUCLEOTIDE SEQUENCE</scope>
    <source>
        <strain evidence="4">MAG 7</strain>
    </source>
</reference>
<sequence>MKQIRQIFSGAFPALPLLILLLCLGCSLPVMAQPTEYADTTFDPPDVQLEEIRSDTEEEPAEIETIEEEVLPPSLRQVSDSTVARFKKRKEFAYANDSAYWTSRKHPEVKKGRKKEYNPPSFPGINVAFSTIGYTLLIVLILFVIYRIIVVNKLFLSTPAQLEEDAVPEVLLEEDELDKQVNAAVVAQNYRVAIRLLYLKSLRQLSDKGRIRYHSQSTNADYLRQLQQHPAAGEFRFLTQAYEYVWYGEFLLSEEQFSQLRQHFQQFYKSI</sequence>